<keyword evidence="3" id="KW-1185">Reference proteome</keyword>
<evidence type="ECO:0000313" key="3">
    <source>
        <dbReference type="Proteomes" id="UP000093412"/>
    </source>
</evidence>
<proteinExistence type="predicted"/>
<evidence type="ECO:0000313" key="2">
    <source>
        <dbReference type="EMBL" id="OCI30034.1"/>
    </source>
</evidence>
<dbReference type="EMBL" id="MAQA01000047">
    <property type="protein sequence ID" value="OCI30034.1"/>
    <property type="molecule type" value="Genomic_DNA"/>
</dbReference>
<dbReference type="InterPro" id="IPR010359">
    <property type="entry name" value="IrrE_HExxH"/>
</dbReference>
<organism evidence="2 3">
    <name type="scientific">Oerskovia enterophila</name>
    <dbReference type="NCBI Taxonomy" id="43678"/>
    <lineage>
        <taxon>Bacteria</taxon>
        <taxon>Bacillati</taxon>
        <taxon>Actinomycetota</taxon>
        <taxon>Actinomycetes</taxon>
        <taxon>Micrococcales</taxon>
        <taxon>Cellulomonadaceae</taxon>
        <taxon>Oerskovia</taxon>
    </lineage>
</organism>
<dbReference type="Pfam" id="PF06114">
    <property type="entry name" value="Peptidase_M78"/>
    <property type="match status" value="1"/>
</dbReference>
<protein>
    <recommendedName>
        <fullName evidence="1">IrrE N-terminal-like domain-containing protein</fullName>
    </recommendedName>
</protein>
<feature type="domain" description="IrrE N-terminal-like" evidence="1">
    <location>
        <begin position="8"/>
        <end position="111"/>
    </location>
</feature>
<sequence>MYDLIEHAESLGLGVQFDDLGARHAHIRDDDVVVINDARSYLLQRAALAHECGHRAHRHVHAVGARETRQEWQADEYAANLLFGPGEYARAEGMYGPDIALLARELGVPARLVLAWRRAWSANLSRALLN</sequence>
<name>A0ABX2Y0F7_9CELL</name>
<reference evidence="2 3" key="1">
    <citation type="submission" date="2016-06" db="EMBL/GenBank/DDBJ databases">
        <title>Genome sequence of Oerskovia enterophila DSM 43852.</title>
        <authorList>
            <person name="Poehlein A."/>
            <person name="Jag V."/>
            <person name="Bengelsdorf F.R."/>
            <person name="Daniel R."/>
            <person name="Duerre P."/>
        </authorList>
    </citation>
    <scope>NUCLEOTIDE SEQUENCE [LARGE SCALE GENOMIC DNA]</scope>
    <source>
        <strain evidence="2 3">DSM 43852</strain>
    </source>
</reference>
<dbReference type="RefSeq" id="WP_139107889.1">
    <property type="nucleotide sequence ID" value="NZ_MAQA01000047.1"/>
</dbReference>
<accession>A0ABX2Y0F7</accession>
<dbReference type="Gene3D" id="1.10.10.2910">
    <property type="match status" value="1"/>
</dbReference>
<comment type="caution">
    <text evidence="2">The sequence shown here is derived from an EMBL/GenBank/DDBJ whole genome shotgun (WGS) entry which is preliminary data.</text>
</comment>
<evidence type="ECO:0000259" key="1">
    <source>
        <dbReference type="Pfam" id="PF06114"/>
    </source>
</evidence>
<gene>
    <name evidence="2" type="ORF">OERS_32440</name>
</gene>
<dbReference type="Proteomes" id="UP000093412">
    <property type="component" value="Unassembled WGS sequence"/>
</dbReference>